<gene>
    <name evidence="3" type="ORF">KSF_065460</name>
</gene>
<organism evidence="3 4">
    <name type="scientific">Reticulibacter mediterranei</name>
    <dbReference type="NCBI Taxonomy" id="2778369"/>
    <lineage>
        <taxon>Bacteria</taxon>
        <taxon>Bacillati</taxon>
        <taxon>Chloroflexota</taxon>
        <taxon>Ktedonobacteria</taxon>
        <taxon>Ktedonobacterales</taxon>
        <taxon>Reticulibacteraceae</taxon>
        <taxon>Reticulibacter</taxon>
    </lineage>
</organism>
<dbReference type="SMART" id="SM00255">
    <property type="entry name" value="TIR"/>
    <property type="match status" value="1"/>
</dbReference>
<dbReference type="InterPro" id="IPR000157">
    <property type="entry name" value="TIR_dom"/>
</dbReference>
<accession>A0A8J3IM60</accession>
<evidence type="ECO:0000256" key="1">
    <source>
        <dbReference type="SAM" id="Coils"/>
    </source>
</evidence>
<keyword evidence="4" id="KW-1185">Reference proteome</keyword>
<reference evidence="3" key="1">
    <citation type="submission" date="2020-10" db="EMBL/GenBank/DDBJ databases">
        <title>Taxonomic study of unclassified bacteria belonging to the class Ktedonobacteria.</title>
        <authorList>
            <person name="Yabe S."/>
            <person name="Wang C.M."/>
            <person name="Zheng Y."/>
            <person name="Sakai Y."/>
            <person name="Cavaletti L."/>
            <person name="Monciardini P."/>
            <person name="Donadio S."/>
        </authorList>
    </citation>
    <scope>NUCLEOTIDE SEQUENCE</scope>
    <source>
        <strain evidence="3">ID150040</strain>
    </source>
</reference>
<dbReference type="Proteomes" id="UP000597444">
    <property type="component" value="Unassembled WGS sequence"/>
</dbReference>
<dbReference type="AlphaFoldDB" id="A0A8J3IM60"/>
<name>A0A8J3IM60_9CHLR</name>
<keyword evidence="1" id="KW-0175">Coiled coil</keyword>
<dbReference type="SUPFAM" id="SSF52200">
    <property type="entry name" value="Toll/Interleukin receptor TIR domain"/>
    <property type="match status" value="1"/>
</dbReference>
<dbReference type="Gene3D" id="3.40.50.10140">
    <property type="entry name" value="Toll/interleukin-1 receptor homology (TIR) domain"/>
    <property type="match status" value="1"/>
</dbReference>
<proteinExistence type="predicted"/>
<evidence type="ECO:0000313" key="3">
    <source>
        <dbReference type="EMBL" id="GHO96498.1"/>
    </source>
</evidence>
<sequence length="430" mass="49619">MLSNGAAKIFVSFHESDSKYLERLSSHLADLERSELIEVWSDKKILPGSNPLEEIKQAITTARIAILFLSANFFALPLISEYEIPLLLATAQKKGIVILLVMLSPCEIEYTKLAHIPPINELKKPLSKMSYNEKEETWAKLATIVRDIITPGSTWSYSHLPSQKTALLRTNPNKFRSAQQSTNKRRKQWRSLEAITYPVLSDSENSREKFIHDFAYALNQVFKTKGYVSFNGLVRLNERNASGQIFPVYELICHQPEFCEAFRQRGIQLIARVLAYKESSLSAEELEVKKEEMRQEIIHESVAFAKEWSIDARVPFSPEWRAIQFIYDPATSRISICPIELVSLNPSDYPEHITTTSELLTYLASFNTLLVGIVDDFNWYKANYPLLKITTEILDKRAFRLEEIKINVHDYEEWDYDNPQLDAETNHYKL</sequence>
<evidence type="ECO:0000313" key="4">
    <source>
        <dbReference type="Proteomes" id="UP000597444"/>
    </source>
</evidence>
<dbReference type="Pfam" id="PF13676">
    <property type="entry name" value="TIR_2"/>
    <property type="match status" value="1"/>
</dbReference>
<feature type="domain" description="TIR" evidence="2">
    <location>
        <begin position="5"/>
        <end position="145"/>
    </location>
</feature>
<protein>
    <recommendedName>
        <fullName evidence="2">TIR domain-containing protein</fullName>
    </recommendedName>
</protein>
<dbReference type="GO" id="GO:0007165">
    <property type="term" value="P:signal transduction"/>
    <property type="evidence" value="ECO:0007669"/>
    <property type="project" value="InterPro"/>
</dbReference>
<feature type="coiled-coil region" evidence="1">
    <location>
        <begin position="276"/>
        <end position="303"/>
    </location>
</feature>
<dbReference type="PROSITE" id="PS50104">
    <property type="entry name" value="TIR"/>
    <property type="match status" value="1"/>
</dbReference>
<dbReference type="InterPro" id="IPR035897">
    <property type="entry name" value="Toll_tir_struct_dom_sf"/>
</dbReference>
<comment type="caution">
    <text evidence="3">The sequence shown here is derived from an EMBL/GenBank/DDBJ whole genome shotgun (WGS) entry which is preliminary data.</text>
</comment>
<dbReference type="EMBL" id="BNJK01000001">
    <property type="protein sequence ID" value="GHO96498.1"/>
    <property type="molecule type" value="Genomic_DNA"/>
</dbReference>
<evidence type="ECO:0000259" key="2">
    <source>
        <dbReference type="PROSITE" id="PS50104"/>
    </source>
</evidence>